<evidence type="ECO:0000313" key="2">
    <source>
        <dbReference type="Proteomes" id="UP000240988"/>
    </source>
</evidence>
<dbReference type="AlphaFoldDB" id="A0A2U3NLE7"/>
<feature type="non-terminal residue" evidence="1">
    <location>
        <position position="1"/>
    </location>
</feature>
<proteinExistence type="predicted"/>
<evidence type="ECO:0000313" key="1">
    <source>
        <dbReference type="EMBL" id="SPM32359.1"/>
    </source>
</evidence>
<dbReference type="EMBL" id="FUFA01000001">
    <property type="protein sequence ID" value="SPM32359.1"/>
    <property type="molecule type" value="Genomic_DNA"/>
</dbReference>
<sequence>LLTTEGVPRKAYEPREPRCRVCRDEAIRVLVNQLLDWRGAPILLGPGKVHAVTYTDILHDLEPLNARLDKKTKISYHSLRAHAERHHSAAGRAAYWESRIQKKLAELYGLTVEAYRALMARSD</sequence>
<accession>A0A2U3NLE7</accession>
<gene>
    <name evidence="1" type="ORF">MRAB57_157</name>
</gene>
<protein>
    <submittedName>
        <fullName evidence="1">Uncharacterized protein</fullName>
    </submittedName>
</protein>
<keyword evidence="2" id="KW-1185">Reference proteome</keyword>
<dbReference type="Proteomes" id="UP000240988">
    <property type="component" value="Unassembled WGS sequence"/>
</dbReference>
<name>A0A2U3NLE7_9MYCO</name>
<organism evidence="1 2">
    <name type="scientific">Mycobacterium rhizamassiliense</name>
    <dbReference type="NCBI Taxonomy" id="1841860"/>
    <lineage>
        <taxon>Bacteria</taxon>
        <taxon>Bacillati</taxon>
        <taxon>Actinomycetota</taxon>
        <taxon>Actinomycetes</taxon>
        <taxon>Mycobacteriales</taxon>
        <taxon>Mycobacteriaceae</taxon>
        <taxon>Mycobacterium</taxon>
    </lineage>
</organism>
<reference evidence="1 2" key="1">
    <citation type="submission" date="2017-01" db="EMBL/GenBank/DDBJ databases">
        <authorList>
            <consortium name="Urmite Genomes"/>
        </authorList>
    </citation>
    <scope>NUCLEOTIDE SEQUENCE [LARGE SCALE GENOMIC DNA]</scope>
    <source>
        <strain evidence="1 2">AB57</strain>
    </source>
</reference>